<keyword evidence="2" id="KW-1185">Reference proteome</keyword>
<sequence length="109" mass="12467">MLPDDRRMLEEVKKEIGYRPPMGNPMPEEPMSCDPQWDEIALFFVDHYPRIWKTAFFVFIADTWDCPLADVAGANSAKFEDIPDDVSDDPDQVPDNVCTRLSAPRIGLH</sequence>
<organism evidence="1 2">
    <name type="scientific">Roseibium aggregatum</name>
    <dbReference type="NCBI Taxonomy" id="187304"/>
    <lineage>
        <taxon>Bacteria</taxon>
        <taxon>Pseudomonadati</taxon>
        <taxon>Pseudomonadota</taxon>
        <taxon>Alphaproteobacteria</taxon>
        <taxon>Hyphomicrobiales</taxon>
        <taxon>Stappiaceae</taxon>
        <taxon>Roseibium</taxon>
    </lineage>
</organism>
<reference evidence="2" key="1">
    <citation type="submission" date="2015-07" db="EMBL/GenBank/DDBJ databases">
        <authorList>
            <person name="Rodrigo-Torres Lidia"/>
            <person name="Arahal R.David."/>
        </authorList>
    </citation>
    <scope>NUCLEOTIDE SEQUENCE [LARGE SCALE GENOMIC DNA]</scope>
    <source>
        <strain evidence="2">CECT 4801</strain>
    </source>
</reference>
<proteinExistence type="predicted"/>
<dbReference type="Proteomes" id="UP000048926">
    <property type="component" value="Unassembled WGS sequence"/>
</dbReference>
<evidence type="ECO:0000313" key="1">
    <source>
        <dbReference type="EMBL" id="CTQ47362.1"/>
    </source>
</evidence>
<accession>A0A0M6YBB2</accession>
<protein>
    <submittedName>
        <fullName evidence="1">Uncharacterized protein</fullName>
    </submittedName>
</protein>
<evidence type="ECO:0000313" key="2">
    <source>
        <dbReference type="Proteomes" id="UP000048926"/>
    </source>
</evidence>
<name>A0A0M6YBB2_9HYPH</name>
<dbReference type="EMBL" id="CXST01000006">
    <property type="protein sequence ID" value="CTQ47362.1"/>
    <property type="molecule type" value="Genomic_DNA"/>
</dbReference>
<gene>
    <name evidence="1" type="ORF">LAL4801_05824</name>
</gene>
<dbReference type="AlphaFoldDB" id="A0A0M6YBB2"/>